<accession>A0A1S1YVY2</accession>
<dbReference type="InterPro" id="IPR036942">
    <property type="entry name" value="Beta-barrel_TonB_sf"/>
</dbReference>
<keyword evidence="9" id="KW-0732">Signal</keyword>
<protein>
    <recommendedName>
        <fullName evidence="10">TonB-dependent receptor plug domain-containing protein</fullName>
    </recommendedName>
</protein>
<evidence type="ECO:0000256" key="7">
    <source>
        <dbReference type="PROSITE-ProRule" id="PRU01360"/>
    </source>
</evidence>
<dbReference type="EMBL" id="JRYR02000001">
    <property type="protein sequence ID" value="OHX65013.1"/>
    <property type="molecule type" value="Genomic_DNA"/>
</dbReference>
<organism evidence="11 12">
    <name type="scientific">Flammeovirga pacifica</name>
    <dbReference type="NCBI Taxonomy" id="915059"/>
    <lineage>
        <taxon>Bacteria</taxon>
        <taxon>Pseudomonadati</taxon>
        <taxon>Bacteroidota</taxon>
        <taxon>Cytophagia</taxon>
        <taxon>Cytophagales</taxon>
        <taxon>Flammeovirgaceae</taxon>
        <taxon>Flammeovirga</taxon>
    </lineage>
</organism>
<comment type="caution">
    <text evidence="11">The sequence shown here is derived from an EMBL/GenBank/DDBJ whole genome shotgun (WGS) entry which is preliminary data.</text>
</comment>
<reference evidence="11 12" key="1">
    <citation type="journal article" date="2012" name="Int. J. Syst. Evol. Microbiol.">
        <title>Flammeovirga pacifica sp. nov., isolated from deep-sea sediment.</title>
        <authorList>
            <person name="Xu H."/>
            <person name="Fu Y."/>
            <person name="Yang N."/>
            <person name="Ding Z."/>
            <person name="Lai Q."/>
            <person name="Zeng R."/>
        </authorList>
    </citation>
    <scope>NUCLEOTIDE SEQUENCE [LARGE SCALE GENOMIC DNA]</scope>
    <source>
        <strain evidence="12">DSM 24597 / LMG 26175 / WPAGA1</strain>
    </source>
</reference>
<dbReference type="AlphaFoldDB" id="A0A1S1YVY2"/>
<gene>
    <name evidence="11" type="ORF">NH26_00925</name>
</gene>
<dbReference type="RefSeq" id="WP_044224346.1">
    <property type="nucleotide sequence ID" value="NZ_JRYR02000001.1"/>
</dbReference>
<feature type="domain" description="TonB-dependent receptor plug" evidence="10">
    <location>
        <begin position="118"/>
        <end position="243"/>
    </location>
</feature>
<comment type="similarity">
    <text evidence="7">Belongs to the TonB-dependent receptor family.</text>
</comment>
<evidence type="ECO:0000256" key="3">
    <source>
        <dbReference type="ARBA" id="ARBA00022452"/>
    </source>
</evidence>
<evidence type="ECO:0000256" key="2">
    <source>
        <dbReference type="ARBA" id="ARBA00022448"/>
    </source>
</evidence>
<dbReference type="InterPro" id="IPR039426">
    <property type="entry name" value="TonB-dep_rcpt-like"/>
</dbReference>
<keyword evidence="6 7" id="KW-0998">Cell outer membrane</keyword>
<evidence type="ECO:0000313" key="12">
    <source>
        <dbReference type="Proteomes" id="UP000179797"/>
    </source>
</evidence>
<dbReference type="Gene3D" id="2.60.40.1120">
    <property type="entry name" value="Carboxypeptidase-like, regulatory domain"/>
    <property type="match status" value="1"/>
</dbReference>
<dbReference type="InterPro" id="IPR012910">
    <property type="entry name" value="Plug_dom"/>
</dbReference>
<dbReference type="InterPro" id="IPR037066">
    <property type="entry name" value="Plug_dom_sf"/>
</dbReference>
<evidence type="ECO:0000256" key="1">
    <source>
        <dbReference type="ARBA" id="ARBA00004571"/>
    </source>
</evidence>
<dbReference type="Gene3D" id="2.40.170.20">
    <property type="entry name" value="TonB-dependent receptor, beta-barrel domain"/>
    <property type="match status" value="1"/>
</dbReference>
<evidence type="ECO:0000256" key="9">
    <source>
        <dbReference type="SAM" id="SignalP"/>
    </source>
</evidence>
<dbReference type="GO" id="GO:0009279">
    <property type="term" value="C:cell outer membrane"/>
    <property type="evidence" value="ECO:0007669"/>
    <property type="project" value="UniProtKB-SubCell"/>
</dbReference>
<keyword evidence="3 7" id="KW-1134">Transmembrane beta strand</keyword>
<sequence length="1034" mass="113603">MKKHLLLLLSVLFCAFNNLYAQDRTVTGTVKDATDNSALPGVNVLIKGTSNGTVTDLDGNFSISLQDGENALVFSFIGYKTTEMDASNASNLSVSLEVDAEQLDEVVVTALGIERSERSLGYAMTEVKSDQLGDGAATGNVMNSLSGKVAGVQVAPIGGAGSSSRVVIRGNAVLSGNNQPLYVVDGVPISNETLKDAGDNSDSGDVNTGDGLSSINPDDIESMSVLKGGSATALYGSRAINGVVLITTKSGKGKKDRSGIDFSTGASFDVVGITPNDQKQYAMGTLGNEPSNPKAQTSMWGPRITGQKSSAYYDGQERTVSAFDNYKDFFNTGVTWNTNVSAYRANENSNVRFSYSNMDNKGMVDKSTYKRNSFNLRGSTKVVKNMTIDGKLTYVNQKALNRMEMGNSVNNYMGMMVGLPTTIDHNWLRNYKTADGRPIGYNDKETNPYWTMNEVVNEDELNRVIGMASVTYEFTDYLKLLARTGTDYNAFRQDVLQPLYTPFYEQGRAYQRTNISMENNSDFLLMFHKQYGDFDITANAGGSYMHQLIKYTDTGSSNFNSVDFQNPGAGSQVFQQYSSRERAISSLYATASIGYKGYLFLDFSARNDWSSTLPLNNNSFFYPSVSASWIFSDMDWTLPDWMSFGKVRASWAQVGSDTDPYSLALQYSLDSWNHNGINIGRIEGNNIPNRTLKPSIQTSYEVGLDLRFFEDRFGLDIAYYKSSAVDQILPVDISKSSGYERAIINAGQIDNSGWEFMFNYKPIMKDNFTWDMTLTAAYNQNEVVSLSEGVDFYQLLSVNGVSVQAIPGQPYGTIVGSKALRDGNGNLVVDDNGRIQKQDGNHEIGNGIQPWMAGFRNTFSYKNLTLSVLIDGKFGGDVYSSTESSLYSLGKHENTLVGRDEFYAHRDQGTGNGWNPGNLVTVDENGTSTPYTQSVDPELYYGSYAGISEFHMYDASFIKLREISLSYRFSNDLLSKTPLTNLSLTANAFNVGYLWRNTDNVDPEASFTAGNGQGIEVSNLALPRTFGFKLNASF</sequence>
<dbReference type="InterPro" id="IPR023997">
    <property type="entry name" value="TonB-dep_OMP_SusC/RagA_CS"/>
</dbReference>
<keyword evidence="4 7" id="KW-0812">Transmembrane</keyword>
<evidence type="ECO:0000256" key="6">
    <source>
        <dbReference type="ARBA" id="ARBA00023237"/>
    </source>
</evidence>
<dbReference type="Pfam" id="PF07715">
    <property type="entry name" value="Plug"/>
    <property type="match status" value="1"/>
</dbReference>
<dbReference type="OrthoDB" id="9768177at2"/>
<dbReference type="NCBIfam" id="TIGR04056">
    <property type="entry name" value="OMP_RagA_SusC"/>
    <property type="match status" value="1"/>
</dbReference>
<feature type="region of interest" description="Disordered" evidence="8">
    <location>
        <begin position="193"/>
        <end position="215"/>
    </location>
</feature>
<keyword evidence="5 7" id="KW-0472">Membrane</keyword>
<comment type="subcellular location">
    <subcellularLocation>
        <location evidence="1 7">Cell outer membrane</location>
        <topology evidence="1 7">Multi-pass membrane protein</topology>
    </subcellularLocation>
</comment>
<feature type="chain" id="PRO_5010185758" description="TonB-dependent receptor plug domain-containing protein" evidence="9">
    <location>
        <begin position="22"/>
        <end position="1034"/>
    </location>
</feature>
<dbReference type="InterPro" id="IPR023996">
    <property type="entry name" value="TonB-dep_OMP_SusC/RagA"/>
</dbReference>
<feature type="signal peptide" evidence="9">
    <location>
        <begin position="1"/>
        <end position="21"/>
    </location>
</feature>
<evidence type="ECO:0000256" key="8">
    <source>
        <dbReference type="SAM" id="MobiDB-lite"/>
    </source>
</evidence>
<keyword evidence="2 7" id="KW-0813">Transport</keyword>
<evidence type="ECO:0000256" key="5">
    <source>
        <dbReference type="ARBA" id="ARBA00023136"/>
    </source>
</evidence>
<proteinExistence type="inferred from homology"/>
<dbReference type="InterPro" id="IPR008969">
    <property type="entry name" value="CarboxyPept-like_regulatory"/>
</dbReference>
<feature type="compositionally biased region" description="Polar residues" evidence="8">
    <location>
        <begin position="200"/>
        <end position="215"/>
    </location>
</feature>
<dbReference type="Pfam" id="PF13715">
    <property type="entry name" value="CarbopepD_reg_2"/>
    <property type="match status" value="1"/>
</dbReference>
<dbReference type="NCBIfam" id="TIGR04057">
    <property type="entry name" value="SusC_RagA_signa"/>
    <property type="match status" value="1"/>
</dbReference>
<evidence type="ECO:0000256" key="4">
    <source>
        <dbReference type="ARBA" id="ARBA00022692"/>
    </source>
</evidence>
<dbReference type="Gene3D" id="2.170.130.10">
    <property type="entry name" value="TonB-dependent receptor, plug domain"/>
    <property type="match status" value="1"/>
</dbReference>
<dbReference type="STRING" id="915059.NH26_00925"/>
<dbReference type="PROSITE" id="PS52016">
    <property type="entry name" value="TONB_DEPENDENT_REC_3"/>
    <property type="match status" value="1"/>
</dbReference>
<evidence type="ECO:0000313" key="11">
    <source>
        <dbReference type="EMBL" id="OHX65013.1"/>
    </source>
</evidence>
<evidence type="ECO:0000259" key="10">
    <source>
        <dbReference type="Pfam" id="PF07715"/>
    </source>
</evidence>
<keyword evidence="12" id="KW-1185">Reference proteome</keyword>
<dbReference type="SUPFAM" id="SSF56935">
    <property type="entry name" value="Porins"/>
    <property type="match status" value="1"/>
</dbReference>
<dbReference type="SUPFAM" id="SSF49464">
    <property type="entry name" value="Carboxypeptidase regulatory domain-like"/>
    <property type="match status" value="1"/>
</dbReference>
<name>A0A1S1YVY2_FLAPC</name>
<dbReference type="Proteomes" id="UP000179797">
    <property type="component" value="Unassembled WGS sequence"/>
</dbReference>